<sequence>MRTLPTGPRRECVRFAALGDSATCGLGDADVTGAWRGWARLLADAIGQHHNVSFCNVAVSGSTVASVRQRQLPVALAHRPHLASLIVGLNDTMGSTWNADAVRADLLDCAGRLAEDGALLLTARFHDHSRILCLPQLLARPMRSRIDALNDVYDEIYYLYGGLQLDLEALPDINDRRFWSIDRLHPSELGHRTLAHEFAALLHDAGLTFEPPGLDLDGGLTGHLHQLRWLAAEGAPWLTRRLRDLAPTAARSWIRSLPGPSSD</sequence>
<dbReference type="SUPFAM" id="SSF52266">
    <property type="entry name" value="SGNH hydrolase"/>
    <property type="match status" value="1"/>
</dbReference>
<evidence type="ECO:0000313" key="2">
    <source>
        <dbReference type="EMBL" id="PVG81115.1"/>
    </source>
</evidence>
<dbReference type="Pfam" id="PF13472">
    <property type="entry name" value="Lipase_GDSL_2"/>
    <property type="match status" value="1"/>
</dbReference>
<proteinExistence type="predicted"/>
<comment type="caution">
    <text evidence="2">The sequence shown here is derived from an EMBL/GenBank/DDBJ whole genome shotgun (WGS) entry which is preliminary data.</text>
</comment>
<name>A0A2T8F5Z3_9ACTN</name>
<accession>A0A2T8F5Z3</accession>
<dbReference type="CDD" id="cd01832">
    <property type="entry name" value="SGNH_hydrolase_like_1"/>
    <property type="match status" value="1"/>
</dbReference>
<dbReference type="InterPro" id="IPR013830">
    <property type="entry name" value="SGNH_hydro"/>
</dbReference>
<dbReference type="Gene3D" id="3.40.50.1110">
    <property type="entry name" value="SGNH hydrolase"/>
    <property type="match status" value="1"/>
</dbReference>
<protein>
    <submittedName>
        <fullName evidence="2">GDSL family lipase</fullName>
    </submittedName>
</protein>
<dbReference type="EMBL" id="QDGZ01000010">
    <property type="protein sequence ID" value="PVG81115.1"/>
    <property type="molecule type" value="Genomic_DNA"/>
</dbReference>
<dbReference type="PANTHER" id="PTHR43784">
    <property type="entry name" value="GDSL-LIKE LIPASE/ACYLHYDROLASE, PUTATIVE (AFU_ORTHOLOGUE AFUA_2G00820)-RELATED"/>
    <property type="match status" value="1"/>
</dbReference>
<feature type="domain" description="SGNH hydrolase-type esterase" evidence="1">
    <location>
        <begin position="17"/>
        <end position="192"/>
    </location>
</feature>
<dbReference type="PANTHER" id="PTHR43784:SF2">
    <property type="entry name" value="GDSL-LIKE LIPASE_ACYLHYDROLASE, PUTATIVE (AFU_ORTHOLOGUE AFUA_2G00820)-RELATED"/>
    <property type="match status" value="1"/>
</dbReference>
<dbReference type="OrthoDB" id="3465773at2"/>
<dbReference type="AlphaFoldDB" id="A0A2T8F5Z3"/>
<evidence type="ECO:0000313" key="3">
    <source>
        <dbReference type="Proteomes" id="UP000246018"/>
    </source>
</evidence>
<gene>
    <name evidence="2" type="ORF">DDE18_20115</name>
</gene>
<keyword evidence="3" id="KW-1185">Reference proteome</keyword>
<reference evidence="2 3" key="1">
    <citation type="submission" date="2018-04" db="EMBL/GenBank/DDBJ databases">
        <title>Genome of Nocardioides gansuensis WSJ-1.</title>
        <authorList>
            <person name="Wu S."/>
            <person name="Wang G."/>
        </authorList>
    </citation>
    <scope>NUCLEOTIDE SEQUENCE [LARGE SCALE GENOMIC DNA]</scope>
    <source>
        <strain evidence="2 3">WSJ-1</strain>
    </source>
</reference>
<dbReference type="Proteomes" id="UP000246018">
    <property type="component" value="Unassembled WGS sequence"/>
</dbReference>
<organism evidence="2 3">
    <name type="scientific">Nocardioides gansuensis</name>
    <dbReference type="NCBI Taxonomy" id="2138300"/>
    <lineage>
        <taxon>Bacteria</taxon>
        <taxon>Bacillati</taxon>
        <taxon>Actinomycetota</taxon>
        <taxon>Actinomycetes</taxon>
        <taxon>Propionibacteriales</taxon>
        <taxon>Nocardioidaceae</taxon>
        <taxon>Nocardioides</taxon>
    </lineage>
</organism>
<evidence type="ECO:0000259" key="1">
    <source>
        <dbReference type="Pfam" id="PF13472"/>
    </source>
</evidence>
<dbReference type="InterPro" id="IPR036514">
    <property type="entry name" value="SGNH_hydro_sf"/>
</dbReference>
<dbReference type="InterPro" id="IPR053140">
    <property type="entry name" value="GDSL_Rv0518-like"/>
</dbReference>